<feature type="region of interest" description="Disordered" evidence="1">
    <location>
        <begin position="112"/>
        <end position="157"/>
    </location>
</feature>
<gene>
    <name evidence="2" type="primary">P0502H06.13</name>
</gene>
<evidence type="ECO:0000256" key="1">
    <source>
        <dbReference type="SAM" id="MobiDB-lite"/>
    </source>
</evidence>
<evidence type="ECO:0000313" key="3">
    <source>
        <dbReference type="Proteomes" id="UP000000763"/>
    </source>
</evidence>
<sequence length="157" mass="17177">MAWIVELVKLEELRIIELARVSTSPSARNARRNQRSTSPPACSARRPQRSTSPPARCARRRRSPPAFLLTVQVPAEVELVPSTVELLPVVADDLELVSFTVKLLPMVAVPARSSSSNPLLSSSRGHQQAHPCGRRQALPVVTAPDNETEPSQLDIHP</sequence>
<evidence type="ECO:0000313" key="2">
    <source>
        <dbReference type="EMBL" id="BAD32858.1"/>
    </source>
</evidence>
<reference evidence="3" key="2">
    <citation type="journal article" date="2008" name="Nucleic Acids Res.">
        <title>The rice annotation project database (RAP-DB): 2008 update.</title>
        <authorList>
            <consortium name="The rice annotation project (RAP)"/>
        </authorList>
    </citation>
    <scope>GENOME REANNOTATION</scope>
    <source>
        <strain evidence="3">cv. Nipponbare</strain>
    </source>
</reference>
<organism evidence="2 3">
    <name type="scientific">Oryza sativa subsp. japonica</name>
    <name type="common">Rice</name>
    <dbReference type="NCBI Taxonomy" id="39947"/>
    <lineage>
        <taxon>Eukaryota</taxon>
        <taxon>Viridiplantae</taxon>
        <taxon>Streptophyta</taxon>
        <taxon>Embryophyta</taxon>
        <taxon>Tracheophyta</taxon>
        <taxon>Spermatophyta</taxon>
        <taxon>Magnoliopsida</taxon>
        <taxon>Liliopsida</taxon>
        <taxon>Poales</taxon>
        <taxon>Poaceae</taxon>
        <taxon>BOP clade</taxon>
        <taxon>Oryzoideae</taxon>
        <taxon>Oryzeae</taxon>
        <taxon>Oryzinae</taxon>
        <taxon>Oryza</taxon>
        <taxon>Oryza sativa</taxon>
    </lineage>
</organism>
<protein>
    <submittedName>
        <fullName evidence="2">Uncharacterized protein</fullName>
    </submittedName>
</protein>
<proteinExistence type="predicted"/>
<dbReference type="EMBL" id="AP003617">
    <property type="protein sequence ID" value="BAD32858.1"/>
    <property type="molecule type" value="Genomic_DNA"/>
</dbReference>
<feature type="region of interest" description="Disordered" evidence="1">
    <location>
        <begin position="24"/>
        <end position="61"/>
    </location>
</feature>
<dbReference type="AlphaFoldDB" id="Q69XE3"/>
<accession>Q69XE3</accession>
<dbReference type="Proteomes" id="UP000000763">
    <property type="component" value="Chromosome 6"/>
</dbReference>
<name>Q69XE3_ORYSJ</name>
<reference evidence="3" key="1">
    <citation type="journal article" date="2005" name="Nature">
        <title>The map-based sequence of the rice genome.</title>
        <authorList>
            <consortium name="International rice genome sequencing project (IRGSP)"/>
            <person name="Matsumoto T."/>
            <person name="Wu J."/>
            <person name="Kanamori H."/>
            <person name="Katayose Y."/>
            <person name="Fujisawa M."/>
            <person name="Namiki N."/>
            <person name="Mizuno H."/>
            <person name="Yamamoto K."/>
            <person name="Antonio B.A."/>
            <person name="Baba T."/>
            <person name="Sakata K."/>
            <person name="Nagamura Y."/>
            <person name="Aoki H."/>
            <person name="Arikawa K."/>
            <person name="Arita K."/>
            <person name="Bito T."/>
            <person name="Chiden Y."/>
            <person name="Fujitsuka N."/>
            <person name="Fukunaka R."/>
            <person name="Hamada M."/>
            <person name="Harada C."/>
            <person name="Hayashi A."/>
            <person name="Hijishita S."/>
            <person name="Honda M."/>
            <person name="Hosokawa S."/>
            <person name="Ichikawa Y."/>
            <person name="Idonuma A."/>
            <person name="Iijima M."/>
            <person name="Ikeda M."/>
            <person name="Ikeno M."/>
            <person name="Ito K."/>
            <person name="Ito S."/>
            <person name="Ito T."/>
            <person name="Ito Y."/>
            <person name="Ito Y."/>
            <person name="Iwabuchi A."/>
            <person name="Kamiya K."/>
            <person name="Karasawa W."/>
            <person name="Kurita K."/>
            <person name="Katagiri S."/>
            <person name="Kikuta A."/>
            <person name="Kobayashi H."/>
            <person name="Kobayashi N."/>
            <person name="Machita K."/>
            <person name="Maehara T."/>
            <person name="Masukawa M."/>
            <person name="Mizubayashi T."/>
            <person name="Mukai Y."/>
            <person name="Nagasaki H."/>
            <person name="Nagata Y."/>
            <person name="Naito S."/>
            <person name="Nakashima M."/>
            <person name="Nakama Y."/>
            <person name="Nakamichi Y."/>
            <person name="Nakamura M."/>
            <person name="Meguro A."/>
            <person name="Negishi M."/>
            <person name="Ohta I."/>
            <person name="Ohta T."/>
            <person name="Okamoto M."/>
            <person name="Ono N."/>
            <person name="Saji S."/>
            <person name="Sakaguchi M."/>
            <person name="Sakai K."/>
            <person name="Shibata M."/>
            <person name="Shimokawa T."/>
            <person name="Song J."/>
            <person name="Takazaki Y."/>
            <person name="Terasawa K."/>
            <person name="Tsugane M."/>
            <person name="Tsuji K."/>
            <person name="Ueda S."/>
            <person name="Waki K."/>
            <person name="Yamagata H."/>
            <person name="Yamamoto M."/>
            <person name="Yamamoto S."/>
            <person name="Yamane H."/>
            <person name="Yoshiki S."/>
            <person name="Yoshihara R."/>
            <person name="Yukawa K."/>
            <person name="Zhong H."/>
            <person name="Yano M."/>
            <person name="Yuan Q."/>
            <person name="Ouyang S."/>
            <person name="Liu J."/>
            <person name="Jones K.M."/>
            <person name="Gansberger K."/>
            <person name="Moffat K."/>
            <person name="Hill J."/>
            <person name="Bera J."/>
            <person name="Fadrosh D."/>
            <person name="Jin S."/>
            <person name="Johri S."/>
            <person name="Kim M."/>
            <person name="Overton L."/>
            <person name="Reardon M."/>
            <person name="Tsitrin T."/>
            <person name="Vuong H."/>
            <person name="Weaver B."/>
            <person name="Ciecko A."/>
            <person name="Tallon L."/>
            <person name="Jackson J."/>
            <person name="Pai G."/>
            <person name="Aken S.V."/>
            <person name="Utterback T."/>
            <person name="Reidmuller S."/>
            <person name="Feldblyum T."/>
            <person name="Hsiao J."/>
            <person name="Zismann V."/>
            <person name="Iobst S."/>
            <person name="de Vazeille A.R."/>
            <person name="Buell C.R."/>
            <person name="Ying K."/>
            <person name="Li Y."/>
            <person name="Lu T."/>
            <person name="Huang Y."/>
            <person name="Zhao Q."/>
            <person name="Feng Q."/>
            <person name="Zhang L."/>
            <person name="Zhu J."/>
            <person name="Weng Q."/>
            <person name="Mu J."/>
            <person name="Lu Y."/>
            <person name="Fan D."/>
            <person name="Liu Y."/>
            <person name="Guan J."/>
            <person name="Zhang Y."/>
            <person name="Yu S."/>
            <person name="Liu X."/>
            <person name="Zhang Y."/>
            <person name="Hong G."/>
            <person name="Han B."/>
            <person name="Choisne N."/>
            <person name="Demange N."/>
            <person name="Orjeda G."/>
            <person name="Samain S."/>
            <person name="Cattolico L."/>
            <person name="Pelletier E."/>
            <person name="Couloux A."/>
            <person name="Segurens B."/>
            <person name="Wincker P."/>
            <person name="D'Hont A."/>
            <person name="Scarpelli C."/>
            <person name="Weissenbach J."/>
            <person name="Salanoubat M."/>
            <person name="Quetier F."/>
            <person name="Yu Y."/>
            <person name="Kim H.R."/>
            <person name="Rambo T."/>
            <person name="Currie J."/>
            <person name="Collura K."/>
            <person name="Luo M."/>
            <person name="Yang T."/>
            <person name="Ammiraju J.S.S."/>
            <person name="Engler F."/>
            <person name="Soderlund C."/>
            <person name="Wing R.A."/>
            <person name="Palmer L.E."/>
            <person name="de la Bastide M."/>
            <person name="Spiegel L."/>
            <person name="Nascimento L."/>
            <person name="Zutavern T."/>
            <person name="O'Shaughnessy A."/>
            <person name="Dike S."/>
            <person name="Dedhia N."/>
            <person name="Preston R."/>
            <person name="Balija V."/>
            <person name="McCombie W.R."/>
            <person name="Chow T."/>
            <person name="Chen H."/>
            <person name="Chung M."/>
            <person name="Chen C."/>
            <person name="Shaw J."/>
            <person name="Wu H."/>
            <person name="Hsiao K."/>
            <person name="Chao Y."/>
            <person name="Chu M."/>
            <person name="Cheng C."/>
            <person name="Hour A."/>
            <person name="Lee P."/>
            <person name="Lin S."/>
            <person name="Lin Y."/>
            <person name="Liou J."/>
            <person name="Liu S."/>
            <person name="Hsing Y."/>
            <person name="Raghuvanshi S."/>
            <person name="Mohanty A."/>
            <person name="Bharti A.K."/>
            <person name="Gaur A."/>
            <person name="Gupta V."/>
            <person name="Kumar D."/>
            <person name="Ravi V."/>
            <person name="Vij S."/>
            <person name="Kapur A."/>
            <person name="Khurana P."/>
            <person name="Khurana P."/>
            <person name="Khurana J.P."/>
            <person name="Tyagi A.K."/>
            <person name="Gaikwad K."/>
            <person name="Singh A."/>
            <person name="Dalal V."/>
            <person name="Srivastava S."/>
            <person name="Dixit A."/>
            <person name="Pal A.K."/>
            <person name="Ghazi I.A."/>
            <person name="Yadav M."/>
            <person name="Pandit A."/>
            <person name="Bhargava A."/>
            <person name="Sureshbabu K."/>
            <person name="Batra K."/>
            <person name="Sharma T.R."/>
            <person name="Mohapatra T."/>
            <person name="Singh N.K."/>
            <person name="Messing J."/>
            <person name="Nelson A.B."/>
            <person name="Fuks G."/>
            <person name="Kavchok S."/>
            <person name="Keizer G."/>
            <person name="Linton E."/>
            <person name="Llaca V."/>
            <person name="Song R."/>
            <person name="Tanyolac B."/>
            <person name="Young S."/>
            <person name="Ho-Il K."/>
            <person name="Hahn J.H."/>
            <person name="Sangsakoo G."/>
            <person name="Vanavichit A."/>
            <person name="de Mattos Luiz.A.T."/>
            <person name="Zimmer P.D."/>
            <person name="Malone G."/>
            <person name="Dellagostin O."/>
            <person name="de Oliveira A.C."/>
            <person name="Bevan M."/>
            <person name="Bancroft I."/>
            <person name="Minx P."/>
            <person name="Cordum H."/>
            <person name="Wilson R."/>
            <person name="Cheng Z."/>
            <person name="Jin W."/>
            <person name="Jiang J."/>
            <person name="Leong S.A."/>
            <person name="Iwama H."/>
            <person name="Gojobori T."/>
            <person name="Itoh T."/>
            <person name="Niimura Y."/>
            <person name="Fujii Y."/>
            <person name="Habara T."/>
            <person name="Sakai H."/>
            <person name="Sato Y."/>
            <person name="Wilson G."/>
            <person name="Kumar K."/>
            <person name="McCouch S."/>
            <person name="Juretic N."/>
            <person name="Hoen D."/>
            <person name="Wright S."/>
            <person name="Bruskiewich R."/>
            <person name="Bureau T."/>
            <person name="Miyao A."/>
            <person name="Hirochika H."/>
            <person name="Nishikawa T."/>
            <person name="Kadowaki K."/>
            <person name="Sugiura M."/>
            <person name="Burr B."/>
            <person name="Sasaki T."/>
        </authorList>
    </citation>
    <scope>NUCLEOTIDE SEQUENCE [LARGE SCALE GENOMIC DNA]</scope>
    <source>
        <strain evidence="3">cv. Nipponbare</strain>
    </source>
</reference>
<feature type="compositionally biased region" description="Low complexity" evidence="1">
    <location>
        <begin position="113"/>
        <end position="123"/>
    </location>
</feature>